<dbReference type="SUPFAM" id="SSF103473">
    <property type="entry name" value="MFS general substrate transporter"/>
    <property type="match status" value="1"/>
</dbReference>
<feature type="transmembrane region" description="Helical" evidence="6">
    <location>
        <begin position="16"/>
        <end position="38"/>
    </location>
</feature>
<dbReference type="RefSeq" id="WP_099116055.1">
    <property type="nucleotide sequence ID" value="NZ_CAWNQI010000089.1"/>
</dbReference>
<keyword evidence="4 6" id="KW-1133">Transmembrane helix</keyword>
<feature type="transmembrane region" description="Helical" evidence="6">
    <location>
        <begin position="284"/>
        <end position="301"/>
    </location>
</feature>
<comment type="caution">
    <text evidence="7">The sequence shown here is derived from an EMBL/GenBank/DDBJ whole genome shotgun (WGS) entry which is preliminary data.</text>
</comment>
<keyword evidence="3 6" id="KW-0812">Transmembrane</keyword>
<feature type="transmembrane region" description="Helical" evidence="6">
    <location>
        <begin position="307"/>
        <end position="330"/>
    </location>
</feature>
<evidence type="ECO:0000256" key="1">
    <source>
        <dbReference type="ARBA" id="ARBA00004651"/>
    </source>
</evidence>
<dbReference type="PANTHER" id="PTHR23513">
    <property type="entry name" value="INTEGRAL MEMBRANE EFFLUX PROTEIN-RELATED"/>
    <property type="match status" value="1"/>
</dbReference>
<feature type="transmembrane region" description="Helical" evidence="6">
    <location>
        <begin position="342"/>
        <end position="364"/>
    </location>
</feature>
<evidence type="ECO:0000256" key="3">
    <source>
        <dbReference type="ARBA" id="ARBA00022692"/>
    </source>
</evidence>
<evidence type="ECO:0000256" key="5">
    <source>
        <dbReference type="ARBA" id="ARBA00023136"/>
    </source>
</evidence>
<dbReference type="Pfam" id="PF07690">
    <property type="entry name" value="MFS_1"/>
    <property type="match status" value="1"/>
</dbReference>
<evidence type="ECO:0000256" key="6">
    <source>
        <dbReference type="SAM" id="Phobius"/>
    </source>
</evidence>
<comment type="subcellular location">
    <subcellularLocation>
        <location evidence="1">Cell membrane</location>
        <topology evidence="1">Multi-pass membrane protein</topology>
    </subcellularLocation>
</comment>
<feature type="transmembrane region" description="Helical" evidence="6">
    <location>
        <begin position="370"/>
        <end position="390"/>
    </location>
</feature>
<evidence type="ECO:0000256" key="2">
    <source>
        <dbReference type="ARBA" id="ARBA00022475"/>
    </source>
</evidence>
<evidence type="ECO:0000313" key="7">
    <source>
        <dbReference type="EMBL" id="PHM45226.1"/>
    </source>
</evidence>
<feature type="transmembrane region" description="Helical" evidence="6">
    <location>
        <begin position="222"/>
        <end position="245"/>
    </location>
</feature>
<dbReference type="Gene3D" id="1.20.1250.20">
    <property type="entry name" value="MFS general substrate transporter like domains"/>
    <property type="match status" value="1"/>
</dbReference>
<feature type="transmembrane region" description="Helical" evidence="6">
    <location>
        <begin position="101"/>
        <end position="127"/>
    </location>
</feature>
<reference evidence="7 8" key="1">
    <citation type="journal article" date="2017" name="Nat. Microbiol.">
        <title>Natural product diversity associated with the nematode symbionts Photorhabdus and Xenorhabdus.</title>
        <authorList>
            <person name="Tobias N.J."/>
            <person name="Wolff H."/>
            <person name="Djahanschiri B."/>
            <person name="Grundmann F."/>
            <person name="Kronenwerth M."/>
            <person name="Shi Y.M."/>
            <person name="Simonyi S."/>
            <person name="Grun P."/>
            <person name="Shapiro-Ilan D."/>
            <person name="Pidot S.J."/>
            <person name="Stinear T.P."/>
            <person name="Ebersberger I."/>
            <person name="Bode H.B."/>
        </authorList>
    </citation>
    <scope>NUCLEOTIDE SEQUENCE [LARGE SCALE GENOMIC DNA]</scope>
    <source>
        <strain evidence="7 8">DSM 17902</strain>
    </source>
</reference>
<sequence length="398" mass="43786">MILNPSLLKLRGMSRLLTGYCLSVIADTSVYIVFAIWAKQLTGSTSGAGFVFFCFIIPSLISPLTGNIIDSLRKDSTIVFTNIFMAASILLLHFAHEKHQYVLLLVSAFIYGLGYVVFNSARVCLVVNNYDERHIGEINAVLRTLRESVRLTAPLFGVYIYTTFGSDVFVWFVSLSLAISAFLFVNFEERNTRSKNNYDRAFSVKGIMDGARGLWRDTLIRSCVICLSITLLVAGFYEIILFGIIDHLSQPLSVIGQFISSQGVGAILGGIVSIRLIKKITPGVLVSYGFFIQVAGIIGLFSQDLTIIYISCAIFGFGAPVSMVGLDTLIQTKLPSAMQGRVNTSLEAITSIPFSLSFLISSLMTTTISYKVMLFYMAAVTILAAFFLMLTTRSALRH</sequence>
<dbReference type="GO" id="GO:0005886">
    <property type="term" value="C:plasma membrane"/>
    <property type="evidence" value="ECO:0007669"/>
    <property type="project" value="UniProtKB-SubCell"/>
</dbReference>
<name>A0A2D0JJP1_9GAMM</name>
<dbReference type="EMBL" id="NITZ01000054">
    <property type="protein sequence ID" value="PHM45226.1"/>
    <property type="molecule type" value="Genomic_DNA"/>
</dbReference>
<keyword evidence="5 6" id="KW-0472">Membrane</keyword>
<dbReference type="OrthoDB" id="7283966at2"/>
<dbReference type="GO" id="GO:0022857">
    <property type="term" value="F:transmembrane transporter activity"/>
    <property type="evidence" value="ECO:0007669"/>
    <property type="project" value="InterPro"/>
</dbReference>
<protein>
    <recommendedName>
        <fullName evidence="9">MFS transporter</fullName>
    </recommendedName>
</protein>
<dbReference type="AlphaFoldDB" id="A0A2D0JJP1"/>
<evidence type="ECO:0008006" key="9">
    <source>
        <dbReference type="Google" id="ProtNLM"/>
    </source>
</evidence>
<dbReference type="Proteomes" id="UP000221980">
    <property type="component" value="Unassembled WGS sequence"/>
</dbReference>
<evidence type="ECO:0000313" key="8">
    <source>
        <dbReference type="Proteomes" id="UP000221980"/>
    </source>
</evidence>
<dbReference type="InterPro" id="IPR011701">
    <property type="entry name" value="MFS"/>
</dbReference>
<organism evidence="7 8">
    <name type="scientific">Xenorhabdus miraniensis</name>
    <dbReference type="NCBI Taxonomy" id="351674"/>
    <lineage>
        <taxon>Bacteria</taxon>
        <taxon>Pseudomonadati</taxon>
        <taxon>Pseudomonadota</taxon>
        <taxon>Gammaproteobacteria</taxon>
        <taxon>Enterobacterales</taxon>
        <taxon>Morganellaceae</taxon>
        <taxon>Xenorhabdus</taxon>
    </lineage>
</organism>
<gene>
    <name evidence="7" type="ORF">Xmir_04336</name>
</gene>
<feature type="transmembrane region" description="Helical" evidence="6">
    <location>
        <begin position="50"/>
        <end position="69"/>
    </location>
</feature>
<keyword evidence="2" id="KW-1003">Cell membrane</keyword>
<accession>A0A2D0JJP1</accession>
<dbReference type="InterPro" id="IPR036259">
    <property type="entry name" value="MFS_trans_sf"/>
</dbReference>
<dbReference type="CDD" id="cd06173">
    <property type="entry name" value="MFS_MefA_like"/>
    <property type="match status" value="1"/>
</dbReference>
<keyword evidence="8" id="KW-1185">Reference proteome</keyword>
<dbReference type="PANTHER" id="PTHR23513:SF6">
    <property type="entry name" value="MAJOR FACILITATOR SUPERFAMILY ASSOCIATED DOMAIN-CONTAINING PROTEIN"/>
    <property type="match status" value="1"/>
</dbReference>
<feature type="transmembrane region" description="Helical" evidence="6">
    <location>
        <begin position="257"/>
        <end position="277"/>
    </location>
</feature>
<evidence type="ECO:0000256" key="4">
    <source>
        <dbReference type="ARBA" id="ARBA00022989"/>
    </source>
</evidence>
<proteinExistence type="predicted"/>
<feature type="transmembrane region" description="Helical" evidence="6">
    <location>
        <begin position="170"/>
        <end position="187"/>
    </location>
</feature>
<feature type="transmembrane region" description="Helical" evidence="6">
    <location>
        <begin position="76"/>
        <end position="95"/>
    </location>
</feature>